<evidence type="ECO:0000256" key="6">
    <source>
        <dbReference type="ARBA" id="ARBA00023136"/>
    </source>
</evidence>
<dbReference type="Proteomes" id="UP000032233">
    <property type="component" value="Unassembled WGS sequence"/>
</dbReference>
<keyword evidence="3" id="KW-1003">Cell membrane</keyword>
<dbReference type="AlphaFoldDB" id="A0A0D2JQ87"/>
<organism evidence="9 10">
    <name type="scientific">Dethiosulfatarculus sandiegensis</name>
    <dbReference type="NCBI Taxonomy" id="1429043"/>
    <lineage>
        <taxon>Bacteria</taxon>
        <taxon>Pseudomonadati</taxon>
        <taxon>Thermodesulfobacteriota</taxon>
        <taxon>Desulfarculia</taxon>
        <taxon>Desulfarculales</taxon>
        <taxon>Desulfarculaceae</taxon>
        <taxon>Dethiosulfatarculus</taxon>
    </lineage>
</organism>
<feature type="transmembrane region" description="Helical" evidence="7">
    <location>
        <begin position="194"/>
        <end position="220"/>
    </location>
</feature>
<feature type="transmembrane region" description="Helical" evidence="7">
    <location>
        <begin position="78"/>
        <end position="102"/>
    </location>
</feature>
<keyword evidence="5 7" id="KW-1133">Transmembrane helix</keyword>
<name>A0A0D2JQ87_9BACT</name>
<dbReference type="PANTHER" id="PTHR43386:SF1">
    <property type="entry name" value="D,D-DIPEPTIDE TRANSPORT SYSTEM PERMEASE PROTEIN DDPC-RELATED"/>
    <property type="match status" value="1"/>
</dbReference>
<dbReference type="InterPro" id="IPR035906">
    <property type="entry name" value="MetI-like_sf"/>
</dbReference>
<evidence type="ECO:0000256" key="3">
    <source>
        <dbReference type="ARBA" id="ARBA00022475"/>
    </source>
</evidence>
<dbReference type="GO" id="GO:0055085">
    <property type="term" value="P:transmembrane transport"/>
    <property type="evidence" value="ECO:0007669"/>
    <property type="project" value="InterPro"/>
</dbReference>
<dbReference type="SUPFAM" id="SSF161098">
    <property type="entry name" value="MetI-like"/>
    <property type="match status" value="1"/>
</dbReference>
<dbReference type="PROSITE" id="PS50928">
    <property type="entry name" value="ABC_TM1"/>
    <property type="match status" value="1"/>
</dbReference>
<reference evidence="9 10" key="1">
    <citation type="submission" date="2013-11" db="EMBL/GenBank/DDBJ databases">
        <title>Metagenomic analysis of a methanogenic consortium involved in long chain n-alkane degradation.</title>
        <authorList>
            <person name="Davidova I.A."/>
            <person name="Callaghan A.V."/>
            <person name="Wawrik B."/>
            <person name="Pruitt S."/>
            <person name="Marks C."/>
            <person name="Duncan K.E."/>
            <person name="Suflita J.M."/>
        </authorList>
    </citation>
    <scope>NUCLEOTIDE SEQUENCE [LARGE SCALE GENOMIC DNA]</scope>
    <source>
        <strain evidence="9 10">SPR</strain>
    </source>
</reference>
<protein>
    <submittedName>
        <fullName evidence="9">ABC transporter permease</fullName>
    </submittedName>
</protein>
<evidence type="ECO:0000256" key="2">
    <source>
        <dbReference type="ARBA" id="ARBA00022448"/>
    </source>
</evidence>
<feature type="transmembrane region" description="Helical" evidence="7">
    <location>
        <begin position="109"/>
        <end position="132"/>
    </location>
</feature>
<dbReference type="RefSeq" id="WP_044351771.1">
    <property type="nucleotide sequence ID" value="NZ_AZAC01000048.1"/>
</dbReference>
<comment type="subcellular location">
    <subcellularLocation>
        <location evidence="1 7">Cell membrane</location>
        <topology evidence="1 7">Multi-pass membrane protein</topology>
    </subcellularLocation>
</comment>
<feature type="transmembrane region" description="Helical" evidence="7">
    <location>
        <begin position="241"/>
        <end position="265"/>
    </location>
</feature>
<dbReference type="Gene3D" id="1.10.3720.10">
    <property type="entry name" value="MetI-like"/>
    <property type="match status" value="1"/>
</dbReference>
<evidence type="ECO:0000256" key="5">
    <source>
        <dbReference type="ARBA" id="ARBA00022989"/>
    </source>
</evidence>
<keyword evidence="2 7" id="KW-0813">Transport</keyword>
<comment type="similarity">
    <text evidence="7">Belongs to the binding-protein-dependent transport system permease family.</text>
</comment>
<feature type="domain" description="ABC transmembrane type-1" evidence="8">
    <location>
        <begin position="74"/>
        <end position="264"/>
    </location>
</feature>
<evidence type="ECO:0000256" key="7">
    <source>
        <dbReference type="RuleBase" id="RU363032"/>
    </source>
</evidence>
<proteinExistence type="inferred from homology"/>
<feature type="transmembrane region" description="Helical" evidence="7">
    <location>
        <begin position="17"/>
        <end position="35"/>
    </location>
</feature>
<evidence type="ECO:0000313" key="10">
    <source>
        <dbReference type="Proteomes" id="UP000032233"/>
    </source>
</evidence>
<sequence length="284" mass="30909">MHLETGKKVLSDPGFRVGVMLAFLVLLTTILGPVFSPYDPWDISFIPFDQPSAEHILGVNDGGQDILSELLLAIRNSLSFGLVAGTIGLFLGVGLGLVSGWYGGLTDQVIMRVADVILAIPHIMILILVAALFMPSPWLLACILALMVWPTTAKAIRAQTLGIRGGLHVKAAVNMGAGGFYILVRHLLPEMFPLYLIGFAAKVRMAVFMEATLAILGLMPPDHKSLGMMINMAMKHYYMDVWWNWLAPPVVFLSLIIMSVTFLAISMEKVLDPRLANALPGGRT</sequence>
<dbReference type="Pfam" id="PF00528">
    <property type="entry name" value="BPD_transp_1"/>
    <property type="match status" value="1"/>
</dbReference>
<evidence type="ECO:0000256" key="4">
    <source>
        <dbReference type="ARBA" id="ARBA00022692"/>
    </source>
</evidence>
<dbReference type="InterPro" id="IPR050366">
    <property type="entry name" value="BP-dependent_transpt_permease"/>
</dbReference>
<keyword evidence="10" id="KW-1185">Reference proteome</keyword>
<dbReference type="STRING" id="1429043.X474_23275"/>
<feature type="transmembrane region" description="Helical" evidence="7">
    <location>
        <begin position="168"/>
        <end position="188"/>
    </location>
</feature>
<dbReference type="CDD" id="cd06261">
    <property type="entry name" value="TM_PBP2"/>
    <property type="match status" value="1"/>
</dbReference>
<comment type="caution">
    <text evidence="9">The sequence shown here is derived from an EMBL/GenBank/DDBJ whole genome shotgun (WGS) entry which is preliminary data.</text>
</comment>
<dbReference type="GO" id="GO:0005886">
    <property type="term" value="C:plasma membrane"/>
    <property type="evidence" value="ECO:0007669"/>
    <property type="project" value="UniProtKB-SubCell"/>
</dbReference>
<gene>
    <name evidence="9" type="ORF">X474_23275</name>
</gene>
<keyword evidence="6 7" id="KW-0472">Membrane</keyword>
<dbReference type="InterPro" id="IPR000515">
    <property type="entry name" value="MetI-like"/>
</dbReference>
<feature type="transmembrane region" description="Helical" evidence="7">
    <location>
        <begin position="138"/>
        <end position="156"/>
    </location>
</feature>
<evidence type="ECO:0000256" key="1">
    <source>
        <dbReference type="ARBA" id="ARBA00004651"/>
    </source>
</evidence>
<evidence type="ECO:0000313" key="9">
    <source>
        <dbReference type="EMBL" id="KIX11655.1"/>
    </source>
</evidence>
<dbReference type="EMBL" id="AZAC01000048">
    <property type="protein sequence ID" value="KIX11655.1"/>
    <property type="molecule type" value="Genomic_DNA"/>
</dbReference>
<dbReference type="InParanoid" id="A0A0D2JQ87"/>
<evidence type="ECO:0000259" key="8">
    <source>
        <dbReference type="PROSITE" id="PS50928"/>
    </source>
</evidence>
<keyword evidence="4 7" id="KW-0812">Transmembrane</keyword>
<dbReference type="OrthoDB" id="9783218at2"/>
<accession>A0A0D2JQ87</accession>
<dbReference type="PANTHER" id="PTHR43386">
    <property type="entry name" value="OLIGOPEPTIDE TRANSPORT SYSTEM PERMEASE PROTEIN APPC"/>
    <property type="match status" value="1"/>
</dbReference>